<proteinExistence type="predicted"/>
<dbReference type="EMBL" id="MEZT01000009">
    <property type="protein sequence ID" value="OGD56940.1"/>
    <property type="molecule type" value="Genomic_DNA"/>
</dbReference>
<evidence type="ECO:0000313" key="1">
    <source>
        <dbReference type="EMBL" id="OGD56940.1"/>
    </source>
</evidence>
<dbReference type="Proteomes" id="UP000178764">
    <property type="component" value="Unassembled WGS sequence"/>
</dbReference>
<sequence length="81" mass="9536">MEVIVKDKKIILQSDINIEIPVMQVLWVKFGEKPGEVLIETASGVNIRFEVEPKEREKTKDIIQKEWLKFFKQRHGLKSDN</sequence>
<name>A0A1F5DPG8_9BACT</name>
<reference evidence="1 2" key="1">
    <citation type="journal article" date="2016" name="Nat. Commun.">
        <title>Thousands of microbial genomes shed light on interconnected biogeochemical processes in an aquifer system.</title>
        <authorList>
            <person name="Anantharaman K."/>
            <person name="Brown C.T."/>
            <person name="Hug L.A."/>
            <person name="Sharon I."/>
            <person name="Castelle C.J."/>
            <person name="Probst A.J."/>
            <person name="Thomas B.C."/>
            <person name="Singh A."/>
            <person name="Wilkins M.J."/>
            <person name="Karaoz U."/>
            <person name="Brodie E.L."/>
            <person name="Williams K.H."/>
            <person name="Hubbard S.S."/>
            <person name="Banfield J.F."/>
        </authorList>
    </citation>
    <scope>NUCLEOTIDE SEQUENCE [LARGE SCALE GENOMIC DNA]</scope>
</reference>
<organism evidence="1 2">
    <name type="scientific">Candidatus Berkelbacteria bacterium RBG_13_40_8</name>
    <dbReference type="NCBI Taxonomy" id="1797467"/>
    <lineage>
        <taxon>Bacteria</taxon>
        <taxon>Candidatus Berkelbacteria</taxon>
    </lineage>
</organism>
<dbReference type="AlphaFoldDB" id="A0A1F5DPG8"/>
<accession>A0A1F5DPG8</accession>
<gene>
    <name evidence="1" type="ORF">A2V71_02990</name>
</gene>
<comment type="caution">
    <text evidence="1">The sequence shown here is derived from an EMBL/GenBank/DDBJ whole genome shotgun (WGS) entry which is preliminary data.</text>
</comment>
<protein>
    <submittedName>
        <fullName evidence="1">Uncharacterized protein</fullName>
    </submittedName>
</protein>
<evidence type="ECO:0000313" key="2">
    <source>
        <dbReference type="Proteomes" id="UP000178764"/>
    </source>
</evidence>